<organism evidence="1 2">
    <name type="scientific">Streptococcus gallolyticus</name>
    <dbReference type="NCBI Taxonomy" id="315405"/>
    <lineage>
        <taxon>Bacteria</taxon>
        <taxon>Bacillati</taxon>
        <taxon>Bacillota</taxon>
        <taxon>Bacilli</taxon>
        <taxon>Lactobacillales</taxon>
        <taxon>Streptococcaceae</taxon>
        <taxon>Streptococcus</taxon>
    </lineage>
</organism>
<reference evidence="1 2" key="1">
    <citation type="submission" date="2019-09" db="EMBL/GenBank/DDBJ databases">
        <title>FDA dAtabase for Regulatory Grade micrObial Sequences (FDA-ARGOS): Supporting development and validation of Infectious Disease Dx tests.</title>
        <authorList>
            <person name="Sciortino C."/>
            <person name="Tallon L."/>
            <person name="Sadzewicz L."/>
            <person name="Vavikolanu K."/>
            <person name="Mehta A."/>
            <person name="Aluvathingal J."/>
            <person name="Nadendla S."/>
            <person name="Nandy P."/>
            <person name="Geyer C."/>
            <person name="Yan Y."/>
            <person name="Sichtig H."/>
        </authorList>
    </citation>
    <scope>NUCLEOTIDE SEQUENCE [LARGE SCALE GENOMIC DNA]</scope>
    <source>
        <strain evidence="1 2">FDAARGOS_666</strain>
    </source>
</reference>
<sequence>MTKADEIRKYYRDNPLASVEEVAEATGIAKEKIRAYISKDVKARRCIRSDNGIDYSSFFYEEEERSSLVEWKNDVRRELINQLLEANRRETASDQIRLNAKEINKLLNEVSQ</sequence>
<dbReference type="EMBL" id="CP050959">
    <property type="protein sequence ID" value="QIX73041.1"/>
    <property type="molecule type" value="Genomic_DNA"/>
</dbReference>
<name>A0AAE6YQE5_9STRE</name>
<dbReference type="AlphaFoldDB" id="A0AAE6YQE5"/>
<accession>A0AAE6YQE5</accession>
<evidence type="ECO:0000313" key="2">
    <source>
        <dbReference type="Proteomes" id="UP000503130"/>
    </source>
</evidence>
<gene>
    <name evidence="1" type="ORF">FOB74_08775</name>
</gene>
<protein>
    <recommendedName>
        <fullName evidence="3">Phage protein</fullName>
    </recommendedName>
</protein>
<evidence type="ECO:0000313" key="1">
    <source>
        <dbReference type="EMBL" id="QIX73041.1"/>
    </source>
</evidence>
<dbReference type="RefSeq" id="WP_172473404.1">
    <property type="nucleotide sequence ID" value="NZ_CP050959.1"/>
</dbReference>
<dbReference type="Proteomes" id="UP000503130">
    <property type="component" value="Chromosome"/>
</dbReference>
<evidence type="ECO:0008006" key="3">
    <source>
        <dbReference type="Google" id="ProtNLM"/>
    </source>
</evidence>
<proteinExistence type="predicted"/>